<name>A0ACC6TTJ1_9BURK</name>
<gene>
    <name evidence="1" type="ORF">AB4Y32_02390</name>
</gene>
<comment type="caution">
    <text evidence="1">The sequence shown here is derived from an EMBL/GenBank/DDBJ whole genome shotgun (WGS) entry which is preliminary data.</text>
</comment>
<evidence type="ECO:0000313" key="2">
    <source>
        <dbReference type="Proteomes" id="UP001558850"/>
    </source>
</evidence>
<dbReference type="EMBL" id="JBFRCH010000001">
    <property type="protein sequence ID" value="MEX3930662.1"/>
    <property type="molecule type" value="Genomic_DNA"/>
</dbReference>
<sequence length="146" mass="16013">MYLDHATIVTSDLDATRQFFVDVVGLTEGARPPFGVDGYWLYAGDRPAESRPADGRSADRRPAIHLVDSTLPHHPGRTSPRIDHIAFRLDDGDEWQALLTRLEASGVAYQTADVPLSGEVQLFVALAPAVVIEFVTAARNVRRASF</sequence>
<proteinExistence type="predicted"/>
<reference evidence="1" key="1">
    <citation type="submission" date="2024-07" db="EMBL/GenBank/DDBJ databases">
        <title>A survey of Mimosa microsymbionts across Brazilian biomes reveals a high diversity of Paraburkholderia nodulating endemic species, but also that Cupriavidus is common as a symbiont of widespread species.</title>
        <authorList>
            <person name="Rouws L."/>
            <person name="Barauna A."/>
            <person name="Beukes C."/>
            <person name="Rouws J.R.C."/>
            <person name="De Faria S.M."/>
            <person name="Gross E."/>
            <person name="Bueno Dos Reis Junior F."/>
            <person name="Simon M.F."/>
            <person name="Maluk M."/>
            <person name="Odee D.W."/>
            <person name="Kenicer G."/>
            <person name="Young J.P.W."/>
            <person name="Reis V.M."/>
            <person name="Zilli J."/>
            <person name="James E.K."/>
        </authorList>
    </citation>
    <scope>NUCLEOTIDE SEQUENCE</scope>
    <source>
        <strain evidence="1">EG181B</strain>
    </source>
</reference>
<accession>A0ACC6TTJ1</accession>
<dbReference type="Proteomes" id="UP001558850">
    <property type="component" value="Unassembled WGS sequence"/>
</dbReference>
<organism evidence="1 2">
    <name type="scientific">Paraburkholderia phymatum</name>
    <dbReference type="NCBI Taxonomy" id="148447"/>
    <lineage>
        <taxon>Bacteria</taxon>
        <taxon>Pseudomonadati</taxon>
        <taxon>Pseudomonadota</taxon>
        <taxon>Betaproteobacteria</taxon>
        <taxon>Burkholderiales</taxon>
        <taxon>Burkholderiaceae</taxon>
        <taxon>Paraburkholderia</taxon>
    </lineage>
</organism>
<evidence type="ECO:0000313" key="1">
    <source>
        <dbReference type="EMBL" id="MEX3930662.1"/>
    </source>
</evidence>
<keyword evidence="2" id="KW-1185">Reference proteome</keyword>
<protein>
    <submittedName>
        <fullName evidence="1">VOC family protein</fullName>
    </submittedName>
</protein>